<keyword evidence="9" id="KW-0804">Transcription</keyword>
<keyword evidence="7" id="KW-0805">Transcription regulation</keyword>
<keyword evidence="3" id="KW-0479">Metal-binding</keyword>
<feature type="domain" description="C2H2-type" evidence="14">
    <location>
        <begin position="731"/>
        <end position="760"/>
    </location>
</feature>
<feature type="domain" description="C2H2-type" evidence="14">
    <location>
        <begin position="703"/>
        <end position="730"/>
    </location>
</feature>
<dbReference type="EMBL" id="HBUE01337886">
    <property type="protein sequence ID" value="CAG6597078.1"/>
    <property type="molecule type" value="Transcribed_RNA"/>
</dbReference>
<dbReference type="GO" id="GO:0008270">
    <property type="term" value="F:zinc ion binding"/>
    <property type="evidence" value="ECO:0007669"/>
    <property type="project" value="UniProtKB-KW"/>
</dbReference>
<dbReference type="Gene3D" id="3.30.160.60">
    <property type="entry name" value="Classic Zinc Finger"/>
    <property type="match status" value="11"/>
</dbReference>
<feature type="domain" description="C2H2-type" evidence="14">
    <location>
        <begin position="537"/>
        <end position="559"/>
    </location>
</feature>
<dbReference type="PROSITE" id="PS00028">
    <property type="entry name" value="ZINC_FINGER_C2H2_1"/>
    <property type="match status" value="13"/>
</dbReference>
<feature type="compositionally biased region" description="Acidic residues" evidence="13">
    <location>
        <begin position="363"/>
        <end position="376"/>
    </location>
</feature>
<feature type="domain" description="C2H2-type" evidence="14">
    <location>
        <begin position="647"/>
        <end position="674"/>
    </location>
</feature>
<feature type="domain" description="C2H2-type" evidence="14">
    <location>
        <begin position="675"/>
        <end position="702"/>
    </location>
</feature>
<evidence type="ECO:0000256" key="8">
    <source>
        <dbReference type="ARBA" id="ARBA00023125"/>
    </source>
</evidence>
<evidence type="ECO:0000256" key="9">
    <source>
        <dbReference type="ARBA" id="ARBA00023163"/>
    </source>
</evidence>
<keyword evidence="8" id="KW-0238">DNA-binding</keyword>
<dbReference type="PROSITE" id="PS50157">
    <property type="entry name" value="ZINC_FINGER_C2H2_2"/>
    <property type="match status" value="13"/>
</dbReference>
<evidence type="ECO:0000256" key="5">
    <source>
        <dbReference type="ARBA" id="ARBA00022771"/>
    </source>
</evidence>
<feature type="domain" description="C2H2-type" evidence="14">
    <location>
        <begin position="618"/>
        <end position="645"/>
    </location>
</feature>
<evidence type="ECO:0000256" key="3">
    <source>
        <dbReference type="ARBA" id="ARBA00022723"/>
    </source>
</evidence>
<dbReference type="PANTHER" id="PTHR24379:SF121">
    <property type="entry name" value="C2H2-TYPE DOMAIN-CONTAINING PROTEIN"/>
    <property type="match status" value="1"/>
</dbReference>
<dbReference type="FunFam" id="3.30.160.60:FF:001480">
    <property type="entry name" value="Si:cabz01071911.3"/>
    <property type="match status" value="1"/>
</dbReference>
<sequence>MNNPHEFVLYSYALPNQLYQIKPDIVQPVSAAGINPANIVHIIPAARNVSLHHSPSIRIVENIQIQQPLQLVCGQPAEPVVETVERESKNSTPVVVEEIPPKSIEQSEDVRAKSPEVLESESVERPLVPLKPPSKAKKNFIYECDICDSRFLSAMSLRLHKTGHRYKKDQEKKAFSCRFCGRQFSHQQTLGDHEKVHIDDRYNCAACGARYNSKSGLRNHLSKNADCDASFQERKIAHRKREEDGKRWGCDVCGKKYRHRKSMVEHRSLHYKQNRCERCGAMFETIGGWRKHTALKRCEFSKSRFRDPGKVAGGDGAEGVDQDEVFIPEERKRFLEQVEQLKSRKAQPSSDHSERSSDCFEPVNDEPPVESSEGETNEILAEESSPTIEIVTVSTNVVQLEQNEEVEVENSGCEDLPDEVEISVESAPELEVKDELMSDDELTSDCDNEATTVELAVEVLENDEKVSKSRKPRTEKKTKCHKCPKCPKTFGRSFVLKNHLRTHTGERPFLCDLCPKSFADSGSLKMHKVVHTEEKPFPCPECPARFARKSGLRNHITVHFNLPCDECDQMFPSRKTLMRHKTKHQGLRPFLCEICSKDFTTKADMKAHLRIHSNEKRYCCKICSARFNCPSTLRRHRNVHAPPETRPMCETCGKSFSSAQALRKHEDIHKELRPFQCEICQKRFRVKDHLKVHFRSHSGEKPFGCDLCEKRFVTNGDLKVHYRRHTGEKPFACEQCSQGFVVTAGLYRHQQQTGHSNAQLQAIIVPEYTRAT</sequence>
<dbReference type="SMART" id="SM00355">
    <property type="entry name" value="ZnF_C2H2"/>
    <property type="match status" value="15"/>
</dbReference>
<keyword evidence="4" id="KW-0677">Repeat</keyword>
<comment type="subcellular location">
    <subcellularLocation>
        <location evidence="1">Nucleus</location>
    </subcellularLocation>
</comment>
<reference evidence="15" key="1">
    <citation type="submission" date="2021-05" db="EMBL/GenBank/DDBJ databases">
        <authorList>
            <person name="Alioto T."/>
            <person name="Alioto T."/>
            <person name="Gomez Garrido J."/>
        </authorList>
    </citation>
    <scope>NUCLEOTIDE SEQUENCE</scope>
</reference>
<keyword evidence="10" id="KW-0539">Nucleus</keyword>
<keyword evidence="5 12" id="KW-0863">Zinc-finger</keyword>
<dbReference type="InterPro" id="IPR013087">
    <property type="entry name" value="Znf_C2H2_type"/>
</dbReference>
<dbReference type="Pfam" id="PF00096">
    <property type="entry name" value="zf-C2H2"/>
    <property type="match status" value="7"/>
</dbReference>
<evidence type="ECO:0000256" key="11">
    <source>
        <dbReference type="ARBA" id="ARBA00068876"/>
    </source>
</evidence>
<dbReference type="FunFam" id="3.30.160.60:FF:000446">
    <property type="entry name" value="Zinc finger protein"/>
    <property type="match status" value="1"/>
</dbReference>
<proteinExistence type="inferred from homology"/>
<feature type="domain" description="C2H2-type" evidence="14">
    <location>
        <begin position="175"/>
        <end position="202"/>
    </location>
</feature>
<evidence type="ECO:0000256" key="1">
    <source>
        <dbReference type="ARBA" id="ARBA00004123"/>
    </source>
</evidence>
<dbReference type="FunFam" id="3.30.160.60:FF:000100">
    <property type="entry name" value="Zinc finger 45-like"/>
    <property type="match status" value="2"/>
</dbReference>
<feature type="domain" description="C2H2-type" evidence="14">
    <location>
        <begin position="509"/>
        <end position="536"/>
    </location>
</feature>
<dbReference type="PANTHER" id="PTHR24379">
    <property type="entry name" value="KRAB AND ZINC FINGER DOMAIN-CONTAINING"/>
    <property type="match status" value="1"/>
</dbReference>
<feature type="domain" description="C2H2-type" evidence="14">
    <location>
        <begin position="481"/>
        <end position="508"/>
    </location>
</feature>
<evidence type="ECO:0000256" key="6">
    <source>
        <dbReference type="ARBA" id="ARBA00022833"/>
    </source>
</evidence>
<dbReference type="GO" id="GO:0005634">
    <property type="term" value="C:nucleus"/>
    <property type="evidence" value="ECO:0007669"/>
    <property type="project" value="UniProtKB-SubCell"/>
</dbReference>
<dbReference type="EMBL" id="HBUE01231086">
    <property type="protein sequence ID" value="CAG6544940.1"/>
    <property type="molecule type" value="Transcribed_RNA"/>
</dbReference>
<dbReference type="SUPFAM" id="SSF57667">
    <property type="entry name" value="beta-beta-alpha zinc fingers"/>
    <property type="match status" value="8"/>
</dbReference>
<feature type="domain" description="C2H2-type" evidence="14">
    <location>
        <begin position="562"/>
        <end position="589"/>
    </location>
</feature>
<evidence type="ECO:0000259" key="14">
    <source>
        <dbReference type="PROSITE" id="PS50157"/>
    </source>
</evidence>
<feature type="domain" description="C2H2-type" evidence="14">
    <location>
        <begin position="590"/>
        <end position="617"/>
    </location>
</feature>
<organism evidence="15">
    <name type="scientific">Culex pipiens</name>
    <name type="common">House mosquito</name>
    <dbReference type="NCBI Taxonomy" id="7175"/>
    <lineage>
        <taxon>Eukaryota</taxon>
        <taxon>Metazoa</taxon>
        <taxon>Ecdysozoa</taxon>
        <taxon>Arthropoda</taxon>
        <taxon>Hexapoda</taxon>
        <taxon>Insecta</taxon>
        <taxon>Pterygota</taxon>
        <taxon>Neoptera</taxon>
        <taxon>Endopterygota</taxon>
        <taxon>Diptera</taxon>
        <taxon>Nematocera</taxon>
        <taxon>Culicoidea</taxon>
        <taxon>Culicidae</taxon>
        <taxon>Culicinae</taxon>
        <taxon>Culicini</taxon>
        <taxon>Culex</taxon>
        <taxon>Culex</taxon>
    </lineage>
</organism>
<evidence type="ECO:0000313" key="15">
    <source>
        <dbReference type="EMBL" id="CAG6449749.1"/>
    </source>
</evidence>
<dbReference type="GO" id="GO:0000977">
    <property type="term" value="F:RNA polymerase II transcription regulatory region sequence-specific DNA binding"/>
    <property type="evidence" value="ECO:0007669"/>
    <property type="project" value="TreeGrafter"/>
</dbReference>
<evidence type="ECO:0000256" key="2">
    <source>
        <dbReference type="ARBA" id="ARBA00006991"/>
    </source>
</evidence>
<accession>A0A8D8A5J4</accession>
<keyword evidence="6" id="KW-0862">Zinc</keyword>
<dbReference type="FunFam" id="3.30.160.60:FF:001289">
    <property type="entry name" value="Zinc finger protein 574"/>
    <property type="match status" value="1"/>
</dbReference>
<evidence type="ECO:0000256" key="13">
    <source>
        <dbReference type="SAM" id="MobiDB-lite"/>
    </source>
</evidence>
<evidence type="ECO:0000256" key="10">
    <source>
        <dbReference type="ARBA" id="ARBA00023242"/>
    </source>
</evidence>
<name>A0A8D8A5J4_CULPI</name>
<evidence type="ECO:0000256" key="7">
    <source>
        <dbReference type="ARBA" id="ARBA00023015"/>
    </source>
</evidence>
<dbReference type="EMBL" id="HBUE01013838">
    <property type="protein sequence ID" value="CAG6449749.1"/>
    <property type="molecule type" value="Transcribed_RNA"/>
</dbReference>
<evidence type="ECO:0000256" key="12">
    <source>
        <dbReference type="PROSITE-ProRule" id="PRU00042"/>
    </source>
</evidence>
<dbReference type="InterPro" id="IPR036236">
    <property type="entry name" value="Znf_C2H2_sf"/>
</dbReference>
<feature type="domain" description="C2H2-type" evidence="14">
    <location>
        <begin position="142"/>
        <end position="169"/>
    </location>
</feature>
<dbReference type="GO" id="GO:0000981">
    <property type="term" value="F:DNA-binding transcription factor activity, RNA polymerase II-specific"/>
    <property type="evidence" value="ECO:0007669"/>
    <property type="project" value="TreeGrafter"/>
</dbReference>
<feature type="region of interest" description="Disordered" evidence="13">
    <location>
        <begin position="338"/>
        <end position="385"/>
    </location>
</feature>
<evidence type="ECO:0000256" key="4">
    <source>
        <dbReference type="ARBA" id="ARBA00022737"/>
    </source>
</evidence>
<protein>
    <recommendedName>
        <fullName evidence="11">Zinc finger protein 865</fullName>
    </recommendedName>
</protein>
<feature type="domain" description="C2H2-type" evidence="14">
    <location>
        <begin position="248"/>
        <end position="275"/>
    </location>
</feature>
<dbReference type="FunFam" id="3.30.160.60:FF:000145">
    <property type="entry name" value="Zinc finger protein 574"/>
    <property type="match status" value="2"/>
</dbReference>
<comment type="similarity">
    <text evidence="2">Belongs to the krueppel C2H2-type zinc-finger protein family.</text>
</comment>
<dbReference type="AlphaFoldDB" id="A0A8D8A5J4"/>
<dbReference type="Pfam" id="PF13912">
    <property type="entry name" value="zf-C2H2_6"/>
    <property type="match status" value="2"/>
</dbReference>